<evidence type="ECO:0000313" key="5">
    <source>
        <dbReference type="Proteomes" id="UP000075321"/>
    </source>
</evidence>
<dbReference type="GO" id="GO:0005737">
    <property type="term" value="C:cytoplasm"/>
    <property type="evidence" value="ECO:0007669"/>
    <property type="project" value="TreeGrafter"/>
</dbReference>
<dbReference type="InterPro" id="IPR004095">
    <property type="entry name" value="TGS"/>
</dbReference>
<dbReference type="CDD" id="cd01669">
    <property type="entry name" value="TGS_MJ1332_like"/>
    <property type="match status" value="1"/>
</dbReference>
<dbReference type="InterPro" id="IPR027417">
    <property type="entry name" value="P-loop_NTPase"/>
</dbReference>
<dbReference type="Proteomes" id="UP000075321">
    <property type="component" value="Unassembled WGS sequence"/>
</dbReference>
<dbReference type="PROSITE" id="PS51710">
    <property type="entry name" value="G_OBG"/>
    <property type="match status" value="1"/>
</dbReference>
<dbReference type="Gene3D" id="3.40.50.300">
    <property type="entry name" value="P-loop containing nucleotide triphosphate hydrolases"/>
    <property type="match status" value="1"/>
</dbReference>
<dbReference type="CDD" id="cd01899">
    <property type="entry name" value="Ygr210"/>
    <property type="match status" value="1"/>
</dbReference>
<dbReference type="EMBL" id="LTAZ01000001">
    <property type="protein sequence ID" value="KYH27357.1"/>
    <property type="molecule type" value="Genomic_DNA"/>
</dbReference>
<dbReference type="PANTHER" id="PTHR23305">
    <property type="entry name" value="OBG GTPASE FAMILY"/>
    <property type="match status" value="1"/>
</dbReference>
<evidence type="ECO:0000256" key="2">
    <source>
        <dbReference type="ARBA" id="ARBA00022741"/>
    </source>
</evidence>
<dbReference type="InterPro" id="IPR012675">
    <property type="entry name" value="Beta-grasp_dom_sf"/>
</dbReference>
<dbReference type="SUPFAM" id="SSF81271">
    <property type="entry name" value="TGS-like"/>
    <property type="match status" value="1"/>
</dbReference>
<comment type="caution">
    <text evidence="4">The sequence shown here is derived from an EMBL/GenBank/DDBJ whole genome shotgun (WGS) entry which is preliminary data.</text>
</comment>
<reference evidence="4 5" key="1">
    <citation type="submission" date="2016-02" db="EMBL/GenBank/DDBJ databases">
        <title>Genome sequence of Halalkalicoccus paucihalophilus DSM 24557.</title>
        <authorList>
            <person name="Poehlein A."/>
            <person name="Daniel R."/>
        </authorList>
    </citation>
    <scope>NUCLEOTIDE SEQUENCE [LARGE SCALE GENOMIC DNA]</scope>
    <source>
        <strain evidence="4 5">DSM 24557</strain>
    </source>
</reference>
<dbReference type="Pfam" id="PF02824">
    <property type="entry name" value="TGS"/>
    <property type="match status" value="1"/>
</dbReference>
<protein>
    <submittedName>
        <fullName evidence="4">Obg-like ATPase 1</fullName>
    </submittedName>
</protein>
<sequence length="397" mass="43176">MLTLALAGKPNAGKSTFYSAATRADVDMANYPFTTIDPNRGVSYVRTECPCLAREERCGNEHCREGKRYVPVELIDVAGLVPGAHEGRGLGNQFLDALTDADAIITVVDASGGTNAEGEPVDIGTYDPVEEIDFVEEEMDRWLAGIVERNWEGVERQSRSPGFDIDEAITDVLTGFGTSEADVAIVLRELDYPENPREWTDEDREELARRVRARTKPILVAANKADIAPAENLERLRDVGEEAGRHVVPTTAEGELALRKGAEAGLIEYDPGDPDFEVLGDLSGAQRGKLDELRETMIEYGGTGVQKALDGAVYDLLDRFTAYPVQNETKWTDGQGNVLPDAFLLPAGSTPKDLAYAVHSDIGEGYLHAVDARSDRRIGEGHELSEGDVIKIVSTAN</sequence>
<organism evidence="4 5">
    <name type="scientific">Halalkalicoccus paucihalophilus</name>
    <dbReference type="NCBI Taxonomy" id="1008153"/>
    <lineage>
        <taxon>Archaea</taxon>
        <taxon>Methanobacteriati</taxon>
        <taxon>Methanobacteriota</taxon>
        <taxon>Stenosarchaea group</taxon>
        <taxon>Halobacteria</taxon>
        <taxon>Halobacteriales</taxon>
        <taxon>Halococcaceae</taxon>
        <taxon>Halalkalicoccus</taxon>
    </lineage>
</organism>
<gene>
    <name evidence="4" type="ORF">HAPAU_00230</name>
</gene>
<dbReference type="FunFam" id="3.10.20.30:FF:000002">
    <property type="entry name" value="GTP pyrophosphokinase (RelA/SpoT)"/>
    <property type="match status" value="1"/>
</dbReference>
<dbReference type="GO" id="GO:0005525">
    <property type="term" value="F:GTP binding"/>
    <property type="evidence" value="ECO:0007669"/>
    <property type="project" value="InterPro"/>
</dbReference>
<dbReference type="OrthoDB" id="5875at2157"/>
<proteinExistence type="inferred from homology"/>
<name>A0A151AIX1_9EURY</name>
<accession>A0A151AIX1</accession>
<dbReference type="RefSeq" id="WP_066378008.1">
    <property type="nucleotide sequence ID" value="NZ_LTAZ01000001.1"/>
</dbReference>
<dbReference type="InterPro" id="IPR031167">
    <property type="entry name" value="G_OBG"/>
</dbReference>
<dbReference type="InterPro" id="IPR013646">
    <property type="entry name" value="YGR210-like_G4"/>
</dbReference>
<dbReference type="Gene3D" id="1.10.8.470">
    <property type="match status" value="1"/>
</dbReference>
<dbReference type="InterPro" id="IPR006073">
    <property type="entry name" value="GTP-bd"/>
</dbReference>
<evidence type="ECO:0000259" key="3">
    <source>
        <dbReference type="PROSITE" id="PS51710"/>
    </source>
</evidence>
<dbReference type="NCBIfam" id="NF007171">
    <property type="entry name" value="PRK09602.1"/>
    <property type="match status" value="1"/>
</dbReference>
<dbReference type="GO" id="GO:0016887">
    <property type="term" value="F:ATP hydrolysis activity"/>
    <property type="evidence" value="ECO:0007669"/>
    <property type="project" value="TreeGrafter"/>
</dbReference>
<dbReference type="PANTHER" id="PTHR23305:SF1">
    <property type="entry name" value="OBG-TYPE G DOMAIN-CONTAINING PROTEIN"/>
    <property type="match status" value="1"/>
</dbReference>
<evidence type="ECO:0000256" key="1">
    <source>
        <dbReference type="ARBA" id="ARBA00007476"/>
    </source>
</evidence>
<keyword evidence="2" id="KW-0547">Nucleotide-binding</keyword>
<dbReference type="InterPro" id="IPR012676">
    <property type="entry name" value="TGS-like"/>
</dbReference>
<dbReference type="PRINTS" id="PR00326">
    <property type="entry name" value="GTP1OBG"/>
</dbReference>
<keyword evidence="5" id="KW-1185">Reference proteome</keyword>
<evidence type="ECO:0000313" key="4">
    <source>
        <dbReference type="EMBL" id="KYH27357.1"/>
    </source>
</evidence>
<dbReference type="Gene3D" id="3.10.20.30">
    <property type="match status" value="1"/>
</dbReference>
<dbReference type="Pfam" id="PF01926">
    <property type="entry name" value="MMR_HSR1"/>
    <property type="match status" value="1"/>
</dbReference>
<feature type="domain" description="OBG-type G" evidence="3">
    <location>
        <begin position="2"/>
        <end position="270"/>
    </location>
</feature>
<dbReference type="PATRIC" id="fig|1008153.3.peg.25"/>
<dbReference type="Pfam" id="PF08438">
    <property type="entry name" value="YGR210-like_G4"/>
    <property type="match status" value="1"/>
</dbReference>
<dbReference type="AlphaFoldDB" id="A0A151AIX1"/>
<comment type="similarity">
    <text evidence="1">Belongs to the RelA/SpoT family.</text>
</comment>
<dbReference type="SUPFAM" id="SSF52540">
    <property type="entry name" value="P-loop containing nucleoside triphosphate hydrolases"/>
    <property type="match status" value="1"/>
</dbReference>